<comment type="caution">
    <text evidence="1">The sequence shown here is derived from an EMBL/GenBank/DDBJ whole genome shotgun (WGS) entry which is preliminary data.</text>
</comment>
<keyword evidence="2" id="KW-1185">Reference proteome</keyword>
<dbReference type="Pfam" id="PF11363">
    <property type="entry name" value="DUF3164"/>
    <property type="match status" value="1"/>
</dbReference>
<sequence>MLMAVIENGKWQDKEGNFKHPDMVRVDKQIEDELVEGLVGGALVLQGQMREFKIQAFAECYAFVDLLRKEYDMERITSKVGAVTLKSFNGTMEVQIQVAKLITFDQKLTLAKEKIDEYLTHKTENLDAEIQTLITRAFDVKNGKVDAKQIIGLKSYNITHPKWKEAMAMIDEATEIAGTKSYIRFKQRAGLKLDGPMETIVLDLAALPVEENEIQTVKDELEKSKGVTDGKK</sequence>
<dbReference type="EMBL" id="NWVW01000007">
    <property type="protein sequence ID" value="PHO09901.1"/>
    <property type="molecule type" value="Genomic_DNA"/>
</dbReference>
<evidence type="ECO:0000313" key="2">
    <source>
        <dbReference type="Proteomes" id="UP000221384"/>
    </source>
</evidence>
<name>A0ABX4LPN8_9BACT</name>
<proteinExistence type="predicted"/>
<evidence type="ECO:0000313" key="1">
    <source>
        <dbReference type="EMBL" id="PHO09901.1"/>
    </source>
</evidence>
<reference evidence="1 2" key="1">
    <citation type="submission" date="2017-09" db="EMBL/GenBank/DDBJ databases">
        <authorList>
            <person name="Perez-Cataluna A."/>
            <person name="Figueras M.J."/>
            <person name="Salas-Masso N."/>
        </authorList>
    </citation>
    <scope>NUCLEOTIDE SEQUENCE [LARGE SCALE GENOMIC DNA]</scope>
    <source>
        <strain evidence="1 2">F138-33</strain>
    </source>
</reference>
<evidence type="ECO:0008006" key="3">
    <source>
        <dbReference type="Google" id="ProtNLM"/>
    </source>
</evidence>
<protein>
    <recommendedName>
        <fullName evidence="3">DUF3164 domain-containing protein</fullName>
    </recommendedName>
</protein>
<organism evidence="1 2">
    <name type="scientific">Malaciobacter canalis</name>
    <dbReference type="NCBI Taxonomy" id="1912871"/>
    <lineage>
        <taxon>Bacteria</taxon>
        <taxon>Pseudomonadati</taxon>
        <taxon>Campylobacterota</taxon>
        <taxon>Epsilonproteobacteria</taxon>
        <taxon>Campylobacterales</taxon>
        <taxon>Arcobacteraceae</taxon>
        <taxon>Malaciobacter</taxon>
    </lineage>
</organism>
<gene>
    <name evidence="1" type="ORF">CPG37_07015</name>
</gene>
<dbReference type="InterPro" id="IPR021505">
    <property type="entry name" value="Phage_B3_Orf6"/>
</dbReference>
<accession>A0ABX4LPN8</accession>
<dbReference type="Proteomes" id="UP000221384">
    <property type="component" value="Unassembled WGS sequence"/>
</dbReference>